<protein>
    <submittedName>
        <fullName evidence="7">Protein lplB</fullName>
    </submittedName>
</protein>
<comment type="subcellular location">
    <subcellularLocation>
        <location evidence="1">Membrane</location>
        <topology evidence="1">Multi-pass membrane protein</topology>
    </subcellularLocation>
</comment>
<comment type="caution">
    <text evidence="7">The sequence shown here is derived from an EMBL/GenBank/DDBJ whole genome shotgun (WGS) entry which is preliminary data.</text>
</comment>
<evidence type="ECO:0000313" key="7">
    <source>
        <dbReference type="EMBL" id="KGM08464.1"/>
    </source>
</evidence>
<feature type="transmembrane region" description="Helical" evidence="6">
    <location>
        <begin position="117"/>
        <end position="138"/>
    </location>
</feature>
<dbReference type="Proteomes" id="UP000054314">
    <property type="component" value="Unassembled WGS sequence"/>
</dbReference>
<dbReference type="PANTHER" id="PTHR43496:SF1">
    <property type="entry name" value="POLYGALACTURONAN_RHAMNOGALACTURONAN TRANSPORT SYSTEM PERMEASE PROTEIN YTEP"/>
    <property type="match status" value="1"/>
</dbReference>
<sequence length="159" mass="17930">MSGVVEPVATPGGGSPQGPSPAVPEAAVATDPGKRRSRPAKKTWREALRRDWRLYTFVALPMIWFLIFRYLPMAGNAIAFRRFRPGGSIFGDEFVGVRYFEMFINDPAFWNAFQNTLILGALSLAIAFPMPIILALLLNELRSRKFKRIVQTISYLPHF</sequence>
<dbReference type="AlphaFoldDB" id="A0A0A0BN13"/>
<gene>
    <name evidence="7" type="ORF">N869_08200</name>
</gene>
<feature type="region of interest" description="Disordered" evidence="5">
    <location>
        <begin position="1"/>
        <end position="41"/>
    </location>
</feature>
<evidence type="ECO:0000256" key="1">
    <source>
        <dbReference type="ARBA" id="ARBA00004141"/>
    </source>
</evidence>
<evidence type="ECO:0000256" key="5">
    <source>
        <dbReference type="SAM" id="MobiDB-lite"/>
    </source>
</evidence>
<dbReference type="GO" id="GO:0016020">
    <property type="term" value="C:membrane"/>
    <property type="evidence" value="ECO:0007669"/>
    <property type="project" value="UniProtKB-SubCell"/>
</dbReference>
<organism evidence="7 8">
    <name type="scientific">Cellulomonas bogoriensis 69B4 = DSM 16987</name>
    <dbReference type="NCBI Taxonomy" id="1386082"/>
    <lineage>
        <taxon>Bacteria</taxon>
        <taxon>Bacillati</taxon>
        <taxon>Actinomycetota</taxon>
        <taxon>Actinomycetes</taxon>
        <taxon>Micrococcales</taxon>
        <taxon>Cellulomonadaceae</taxon>
        <taxon>Cellulomonas</taxon>
    </lineage>
</organism>
<evidence type="ECO:0000313" key="8">
    <source>
        <dbReference type="Proteomes" id="UP000054314"/>
    </source>
</evidence>
<name>A0A0A0BN13_9CELL</name>
<dbReference type="SUPFAM" id="SSF161098">
    <property type="entry name" value="MetI-like"/>
    <property type="match status" value="1"/>
</dbReference>
<keyword evidence="4 6" id="KW-0472">Membrane</keyword>
<accession>A0A0A0BN13</accession>
<evidence type="ECO:0000256" key="4">
    <source>
        <dbReference type="ARBA" id="ARBA00023136"/>
    </source>
</evidence>
<dbReference type="Gene3D" id="1.10.3720.10">
    <property type="entry name" value="MetI-like"/>
    <property type="match status" value="1"/>
</dbReference>
<dbReference type="InterPro" id="IPR035906">
    <property type="entry name" value="MetI-like_sf"/>
</dbReference>
<evidence type="ECO:0000256" key="2">
    <source>
        <dbReference type="ARBA" id="ARBA00022692"/>
    </source>
</evidence>
<evidence type="ECO:0000256" key="3">
    <source>
        <dbReference type="ARBA" id="ARBA00022989"/>
    </source>
</evidence>
<proteinExistence type="predicted"/>
<keyword evidence="2 6" id="KW-0812">Transmembrane</keyword>
<keyword evidence="3 6" id="KW-1133">Transmembrane helix</keyword>
<feature type="non-terminal residue" evidence="7">
    <location>
        <position position="159"/>
    </location>
</feature>
<feature type="transmembrane region" description="Helical" evidence="6">
    <location>
        <begin position="52"/>
        <end position="71"/>
    </location>
</feature>
<keyword evidence="8" id="KW-1185">Reference proteome</keyword>
<dbReference type="EMBL" id="AXCZ01000323">
    <property type="protein sequence ID" value="KGM08464.1"/>
    <property type="molecule type" value="Genomic_DNA"/>
</dbReference>
<evidence type="ECO:0000256" key="6">
    <source>
        <dbReference type="SAM" id="Phobius"/>
    </source>
</evidence>
<reference evidence="7 8" key="1">
    <citation type="submission" date="2013-08" db="EMBL/GenBank/DDBJ databases">
        <title>Genome sequencing of Cellulomonas bogoriensis 69B4.</title>
        <authorList>
            <person name="Chen F."/>
            <person name="Li Y."/>
            <person name="Wang G."/>
        </authorList>
    </citation>
    <scope>NUCLEOTIDE SEQUENCE [LARGE SCALE GENOMIC DNA]</scope>
    <source>
        <strain evidence="7 8">69B4</strain>
    </source>
</reference>
<dbReference type="PANTHER" id="PTHR43496">
    <property type="entry name" value="PROTEIN LPLB"/>
    <property type="match status" value="1"/>
</dbReference>